<keyword evidence="3" id="KW-1185">Reference proteome</keyword>
<dbReference type="AlphaFoldDB" id="A0A1Y1ZJ24"/>
<comment type="caution">
    <text evidence="2">The sequence shown here is derived from an EMBL/GenBank/DDBJ whole genome shotgun (WGS) entry which is preliminary data.</text>
</comment>
<evidence type="ECO:0000313" key="3">
    <source>
        <dbReference type="Proteomes" id="UP000193144"/>
    </source>
</evidence>
<name>A0A1Y1ZJ24_9PLEO</name>
<organism evidence="2 3">
    <name type="scientific">Clohesyomyces aquaticus</name>
    <dbReference type="NCBI Taxonomy" id="1231657"/>
    <lineage>
        <taxon>Eukaryota</taxon>
        <taxon>Fungi</taxon>
        <taxon>Dikarya</taxon>
        <taxon>Ascomycota</taxon>
        <taxon>Pezizomycotina</taxon>
        <taxon>Dothideomycetes</taxon>
        <taxon>Pleosporomycetidae</taxon>
        <taxon>Pleosporales</taxon>
        <taxon>Lindgomycetaceae</taxon>
        <taxon>Clohesyomyces</taxon>
    </lineage>
</organism>
<feature type="compositionally biased region" description="Low complexity" evidence="1">
    <location>
        <begin position="156"/>
        <end position="169"/>
    </location>
</feature>
<accession>A0A1Y1ZJ24</accession>
<dbReference type="EMBL" id="MCFA01000075">
    <property type="protein sequence ID" value="ORY10252.1"/>
    <property type="molecule type" value="Genomic_DNA"/>
</dbReference>
<evidence type="ECO:0000313" key="2">
    <source>
        <dbReference type="EMBL" id="ORY10252.1"/>
    </source>
</evidence>
<sequence>MLISTRPIPGGSVSLAVAIESRTNVTSAYKGALQDCASGMNFKTGPWCTRSVVFQDQFHPILPLPISLQWLDPAWATCKPMMSLRDPPIALSVVSMILTRPGPSPAASTAAQPSSALDPVPTQTKVSDPSKGEGQAGVGGSENPPHGSDAAGGNHAPTPTGPAITIGPTVLPIDPSGGGVIIQPGTTVKDGGSPGIVSGTTISLGDGSVIVKSPSGETTIPIGGTNYPPHVTVGGREFTLDGSGNLVAAPKTLDKDHPGITVDGSIVSMGASELFVRNTDTGEVRSVHLEILPVSRVITAGDQIFTMDASGGLILHPGKTLHVGDPAATVSGTVYSVRSSGIVAVGLRESTSYISAIETRVGGEDLSGTVTAGISTQAGRASPTSKKGGASKSGVQRWWIVTGLLLALGTLFS</sequence>
<gene>
    <name evidence="2" type="ORF">BCR34DRAFT_353929</name>
</gene>
<feature type="compositionally biased region" description="Low complexity" evidence="1">
    <location>
        <begin position="105"/>
        <end position="116"/>
    </location>
</feature>
<feature type="region of interest" description="Disordered" evidence="1">
    <location>
        <begin position="102"/>
        <end position="195"/>
    </location>
</feature>
<evidence type="ECO:0000256" key="1">
    <source>
        <dbReference type="SAM" id="MobiDB-lite"/>
    </source>
</evidence>
<dbReference type="Proteomes" id="UP000193144">
    <property type="component" value="Unassembled WGS sequence"/>
</dbReference>
<proteinExistence type="predicted"/>
<protein>
    <submittedName>
        <fullName evidence="2">Uncharacterized protein</fullName>
    </submittedName>
</protein>
<reference evidence="2 3" key="1">
    <citation type="submission" date="2016-07" db="EMBL/GenBank/DDBJ databases">
        <title>Pervasive Adenine N6-methylation of Active Genes in Fungi.</title>
        <authorList>
            <consortium name="DOE Joint Genome Institute"/>
            <person name="Mondo S.J."/>
            <person name="Dannebaum R.O."/>
            <person name="Kuo R.C."/>
            <person name="Labutti K."/>
            <person name="Haridas S."/>
            <person name="Kuo A."/>
            <person name="Salamov A."/>
            <person name="Ahrendt S.R."/>
            <person name="Lipzen A."/>
            <person name="Sullivan W."/>
            <person name="Andreopoulos W.B."/>
            <person name="Clum A."/>
            <person name="Lindquist E."/>
            <person name="Daum C."/>
            <person name="Ramamoorthy G.K."/>
            <person name="Gryganskyi A."/>
            <person name="Culley D."/>
            <person name="Magnuson J.K."/>
            <person name="James T.Y."/>
            <person name="O'Malley M.A."/>
            <person name="Stajich J.E."/>
            <person name="Spatafora J.W."/>
            <person name="Visel A."/>
            <person name="Grigoriev I.V."/>
        </authorList>
    </citation>
    <scope>NUCLEOTIDE SEQUENCE [LARGE SCALE GENOMIC DNA]</scope>
    <source>
        <strain evidence="2 3">CBS 115471</strain>
    </source>
</reference>
<dbReference type="OrthoDB" id="3944128at2759"/>